<sequence length="249" mass="28021">MVYIILNEDWSNWDVYKEATLSLMRARGLSVQLEFTHLPANKVTLSYEQWREPQYFERNVPKLWASSLTWEERERIGKDILFETLPNSIHQHLVGEKQLNKRWAKLQSSSVSPKSSLQIVGIPGGSGGADGLGDNDPLSVQPSRQALILNELKAYKCTTNKPLSVHLTLLRVLRDALARRNLALSDIEFVGIVLHSINPDSPIYTLLKTMIGRMKKANGSNDSGGIGRTKLSVDDVFDFLIDFDEEDGN</sequence>
<dbReference type="AlphaFoldDB" id="A0A409YXA7"/>
<keyword evidence="2" id="KW-1185">Reference proteome</keyword>
<proteinExistence type="predicted"/>
<dbReference type="Proteomes" id="UP000284842">
    <property type="component" value="Unassembled WGS sequence"/>
</dbReference>
<evidence type="ECO:0000313" key="2">
    <source>
        <dbReference type="Proteomes" id="UP000284842"/>
    </source>
</evidence>
<gene>
    <name evidence="1" type="ORF">CVT24_006973</name>
</gene>
<dbReference type="InParanoid" id="A0A409YXA7"/>
<protein>
    <submittedName>
        <fullName evidence="1">Uncharacterized protein</fullName>
    </submittedName>
</protein>
<evidence type="ECO:0000313" key="1">
    <source>
        <dbReference type="EMBL" id="PPR07603.1"/>
    </source>
</evidence>
<organism evidence="1 2">
    <name type="scientific">Panaeolus cyanescens</name>
    <dbReference type="NCBI Taxonomy" id="181874"/>
    <lineage>
        <taxon>Eukaryota</taxon>
        <taxon>Fungi</taxon>
        <taxon>Dikarya</taxon>
        <taxon>Basidiomycota</taxon>
        <taxon>Agaricomycotina</taxon>
        <taxon>Agaricomycetes</taxon>
        <taxon>Agaricomycetidae</taxon>
        <taxon>Agaricales</taxon>
        <taxon>Agaricineae</taxon>
        <taxon>Galeropsidaceae</taxon>
        <taxon>Panaeolus</taxon>
    </lineage>
</organism>
<dbReference type="EMBL" id="NHTK01000404">
    <property type="protein sequence ID" value="PPR07603.1"/>
    <property type="molecule type" value="Genomic_DNA"/>
</dbReference>
<name>A0A409YXA7_9AGAR</name>
<reference evidence="1 2" key="1">
    <citation type="journal article" date="2018" name="Evol. Lett.">
        <title>Horizontal gene cluster transfer increased hallucinogenic mushroom diversity.</title>
        <authorList>
            <person name="Reynolds H.T."/>
            <person name="Vijayakumar V."/>
            <person name="Gluck-Thaler E."/>
            <person name="Korotkin H.B."/>
            <person name="Matheny P.B."/>
            <person name="Slot J.C."/>
        </authorList>
    </citation>
    <scope>NUCLEOTIDE SEQUENCE [LARGE SCALE GENOMIC DNA]</scope>
    <source>
        <strain evidence="1 2">2629</strain>
    </source>
</reference>
<accession>A0A409YXA7</accession>
<comment type="caution">
    <text evidence="1">The sequence shown here is derived from an EMBL/GenBank/DDBJ whole genome shotgun (WGS) entry which is preliminary data.</text>
</comment>